<keyword evidence="3" id="KW-0203">Cytokinin biosynthesis</keyword>
<evidence type="ECO:0000256" key="3">
    <source>
        <dbReference type="ARBA" id="ARBA00022712"/>
    </source>
</evidence>
<accession>A0A8T0V6Y4</accession>
<name>A0A8T0V6Y4_PANVG</name>
<evidence type="ECO:0000256" key="4">
    <source>
        <dbReference type="ARBA" id="ARBA00022741"/>
    </source>
</evidence>
<organism evidence="6 7">
    <name type="scientific">Panicum virgatum</name>
    <name type="common">Blackwell switchgrass</name>
    <dbReference type="NCBI Taxonomy" id="38727"/>
    <lineage>
        <taxon>Eukaryota</taxon>
        <taxon>Viridiplantae</taxon>
        <taxon>Streptophyta</taxon>
        <taxon>Embryophyta</taxon>
        <taxon>Tracheophyta</taxon>
        <taxon>Spermatophyta</taxon>
        <taxon>Magnoliopsida</taxon>
        <taxon>Liliopsida</taxon>
        <taxon>Poales</taxon>
        <taxon>Poaceae</taxon>
        <taxon>PACMAD clade</taxon>
        <taxon>Panicoideae</taxon>
        <taxon>Panicodae</taxon>
        <taxon>Paniceae</taxon>
        <taxon>Panicinae</taxon>
        <taxon>Panicum</taxon>
        <taxon>Panicum sect. Hiantes</taxon>
    </lineage>
</organism>
<evidence type="ECO:0000256" key="5">
    <source>
        <dbReference type="ARBA" id="ARBA00022840"/>
    </source>
</evidence>
<protein>
    <submittedName>
        <fullName evidence="6">Uncharacterized protein</fullName>
    </submittedName>
</protein>
<evidence type="ECO:0000313" key="7">
    <source>
        <dbReference type="Proteomes" id="UP000823388"/>
    </source>
</evidence>
<comment type="caution">
    <text evidence="6">The sequence shown here is derived from an EMBL/GenBank/DDBJ whole genome shotgun (WGS) entry which is preliminary data.</text>
</comment>
<dbReference type="SUPFAM" id="SSF52540">
    <property type="entry name" value="P-loop containing nucleoside triphosphate hydrolases"/>
    <property type="match status" value="1"/>
</dbReference>
<dbReference type="GO" id="GO:0006400">
    <property type="term" value="P:tRNA modification"/>
    <property type="evidence" value="ECO:0007669"/>
    <property type="project" value="TreeGrafter"/>
</dbReference>
<dbReference type="Pfam" id="PF01715">
    <property type="entry name" value="IPPT"/>
    <property type="match status" value="2"/>
</dbReference>
<dbReference type="GO" id="GO:0009691">
    <property type="term" value="P:cytokinin biosynthetic process"/>
    <property type="evidence" value="ECO:0007669"/>
    <property type="project" value="UniProtKB-KW"/>
</dbReference>
<keyword evidence="7" id="KW-1185">Reference proteome</keyword>
<evidence type="ECO:0000313" key="6">
    <source>
        <dbReference type="EMBL" id="KAG2632501.1"/>
    </source>
</evidence>
<dbReference type="GO" id="GO:0005739">
    <property type="term" value="C:mitochondrion"/>
    <property type="evidence" value="ECO:0007669"/>
    <property type="project" value="TreeGrafter"/>
</dbReference>
<dbReference type="PANTHER" id="PTHR11088:SF58">
    <property type="entry name" value="OS07G0190150 PROTEIN"/>
    <property type="match status" value="1"/>
</dbReference>
<dbReference type="Gene3D" id="3.40.50.300">
    <property type="entry name" value="P-loop containing nucleotide triphosphate hydrolases"/>
    <property type="match status" value="1"/>
</dbReference>
<reference evidence="6" key="1">
    <citation type="submission" date="2020-05" db="EMBL/GenBank/DDBJ databases">
        <title>WGS assembly of Panicum virgatum.</title>
        <authorList>
            <person name="Lovell J.T."/>
            <person name="Jenkins J."/>
            <person name="Shu S."/>
            <person name="Juenger T.E."/>
            <person name="Schmutz J."/>
        </authorList>
    </citation>
    <scope>NUCLEOTIDE SEQUENCE</scope>
    <source>
        <strain evidence="6">AP13</strain>
    </source>
</reference>
<dbReference type="PANTHER" id="PTHR11088">
    <property type="entry name" value="TRNA DIMETHYLALLYLTRANSFERASE"/>
    <property type="match status" value="1"/>
</dbReference>
<dbReference type="Gene3D" id="1.10.287.890">
    <property type="entry name" value="Crystal structure of tRNA isopentenylpyrophosphate transferase (bh2366) domain"/>
    <property type="match status" value="1"/>
</dbReference>
<dbReference type="AlphaFoldDB" id="A0A8T0V6Y4"/>
<keyword evidence="5" id="KW-0067">ATP-binding</keyword>
<dbReference type="GO" id="GO:0005524">
    <property type="term" value="F:ATP binding"/>
    <property type="evidence" value="ECO:0007669"/>
    <property type="project" value="UniProtKB-KW"/>
</dbReference>
<dbReference type="InterPro" id="IPR027417">
    <property type="entry name" value="P-loop_NTPase"/>
</dbReference>
<proteinExistence type="inferred from homology"/>
<dbReference type="Proteomes" id="UP000823388">
    <property type="component" value="Chromosome 2N"/>
</dbReference>
<keyword evidence="2" id="KW-0808">Transferase</keyword>
<sequence>MLANKLVVIMGATGTGKTKLSIDVAKVIGGEVINADKMQIYAGLDIATNKVSIHDTCGVPHHLIGVLPSTTREFPVSFFRSLATATANSIVRHSHTPVVVGGSNSLIHGLLVDYFDSSLSNPFILDNCWPSLRCQCCLLWIHANEFVLNEYLNHRVDDMVDSGLVKEVKDYFDTSSNYVEQAGLGKAIGVPELGKYFMGCKSYCDAIAEMKDNTRTLAKTQSAKIRHMVDAWGWPICSLDATKTIQARINRSGHEVEDLAWQHDVSGPALNAISEFCRRLNDF</sequence>
<dbReference type="GO" id="GO:0052381">
    <property type="term" value="F:tRNA dimethylallyltransferase activity"/>
    <property type="evidence" value="ECO:0007669"/>
    <property type="project" value="TreeGrafter"/>
</dbReference>
<dbReference type="OrthoDB" id="775260at2759"/>
<gene>
    <name evidence="6" type="ORF">PVAP13_2NG111692</name>
</gene>
<keyword evidence="4" id="KW-0547">Nucleotide-binding</keyword>
<evidence type="ECO:0000256" key="2">
    <source>
        <dbReference type="ARBA" id="ARBA00022679"/>
    </source>
</evidence>
<dbReference type="EMBL" id="CM029040">
    <property type="protein sequence ID" value="KAG2632501.1"/>
    <property type="molecule type" value="Genomic_DNA"/>
</dbReference>
<evidence type="ECO:0000256" key="1">
    <source>
        <dbReference type="ARBA" id="ARBA00005842"/>
    </source>
</evidence>
<comment type="similarity">
    <text evidence="1">Belongs to the IPP transferase family.</text>
</comment>
<dbReference type="InterPro" id="IPR039657">
    <property type="entry name" value="Dimethylallyltransferase"/>
</dbReference>